<protein>
    <submittedName>
        <fullName evidence="1">Uncharacterized protein</fullName>
    </submittedName>
</protein>
<organism evidence="1">
    <name type="scientific">bioreactor metagenome</name>
    <dbReference type="NCBI Taxonomy" id="1076179"/>
    <lineage>
        <taxon>unclassified sequences</taxon>
        <taxon>metagenomes</taxon>
        <taxon>ecological metagenomes</taxon>
    </lineage>
</organism>
<proteinExistence type="predicted"/>
<dbReference type="AlphaFoldDB" id="A0A644Y3X5"/>
<sequence length="83" mass="9422">MMDEEVQVVKKRAPNKTVEERRELIDQKIRWHEKSIEALKVQRAELGKPRLGRAQKVQKLLGDKVAAGVLSLEEAKTLGYKGA</sequence>
<name>A0A644Y3X5_9ZZZZ</name>
<accession>A0A644Y3X5</accession>
<evidence type="ECO:0000313" key="1">
    <source>
        <dbReference type="EMBL" id="MPM23282.1"/>
    </source>
</evidence>
<reference evidence="1" key="1">
    <citation type="submission" date="2019-08" db="EMBL/GenBank/DDBJ databases">
        <authorList>
            <person name="Kucharzyk K."/>
            <person name="Murdoch R.W."/>
            <person name="Higgins S."/>
            <person name="Loffler F."/>
        </authorList>
    </citation>
    <scope>NUCLEOTIDE SEQUENCE</scope>
</reference>
<dbReference type="EMBL" id="VSSQ01003995">
    <property type="protein sequence ID" value="MPM23282.1"/>
    <property type="molecule type" value="Genomic_DNA"/>
</dbReference>
<gene>
    <name evidence="1" type="ORF">SDC9_69753</name>
</gene>
<comment type="caution">
    <text evidence="1">The sequence shown here is derived from an EMBL/GenBank/DDBJ whole genome shotgun (WGS) entry which is preliminary data.</text>
</comment>